<dbReference type="AlphaFoldDB" id="A0A9P7MAW2"/>
<feature type="coiled-coil region" evidence="1">
    <location>
        <begin position="241"/>
        <end position="291"/>
    </location>
</feature>
<keyword evidence="3" id="KW-1133">Transmembrane helix</keyword>
<evidence type="ECO:0000256" key="3">
    <source>
        <dbReference type="SAM" id="Phobius"/>
    </source>
</evidence>
<organism evidence="4 5">
    <name type="scientific">Claviceps pazoutovae</name>
    <dbReference type="NCBI Taxonomy" id="1649127"/>
    <lineage>
        <taxon>Eukaryota</taxon>
        <taxon>Fungi</taxon>
        <taxon>Dikarya</taxon>
        <taxon>Ascomycota</taxon>
        <taxon>Pezizomycotina</taxon>
        <taxon>Sordariomycetes</taxon>
        <taxon>Hypocreomycetidae</taxon>
        <taxon>Hypocreales</taxon>
        <taxon>Clavicipitaceae</taxon>
        <taxon>Claviceps</taxon>
    </lineage>
</organism>
<reference evidence="4 5" key="1">
    <citation type="journal article" date="2020" name="bioRxiv">
        <title>Whole genome comparisons of ergot fungi reveals the divergence and evolution of species within the genus Claviceps are the result of varying mechanisms driving genome evolution and host range expansion.</title>
        <authorList>
            <person name="Wyka S.A."/>
            <person name="Mondo S.J."/>
            <person name="Liu M."/>
            <person name="Dettman J."/>
            <person name="Nalam V."/>
            <person name="Broders K.D."/>
        </authorList>
    </citation>
    <scope>NUCLEOTIDE SEQUENCE [LARGE SCALE GENOMIC DNA]</scope>
    <source>
        <strain evidence="4 5">CCC 1485</strain>
    </source>
</reference>
<sequence length="1009" mass="113015">MSSFLPSRASNPSLTSAQSVQNRRQKPLKQGNSDGDLPRASSLGSWFKQILPSNRPERGGTLRPSAFQVQKDLEHANDSNKLRPPATHTRWRKSVDVIEADQSTNWDPPRIVSGRENARQLTDVDAVMRDDRRLSRASSANMERGSKRNDLKMRSRPAIHGLSDSQLNVLGASVSDSPSTSTPDFQSLQAKQEARRFRRNLKESGDYLGVQGFNPETSKLDVVTPTDSERSSLSQETQQKLLVLKNALKHARHNYKSARERSEQEAKYILLKKEKERVRRLEKKKERAQEITQTVTWKRHARQWSSAQEPNLSPIAQSILDTSQASGTQSRAGDMPVTRTKSNSSLIDFNYSAKQSEIHYIPQQGDRGLTKSPDSVATVLRTPQRRSLAAFAEMGPSAWELFKNGISFDTSEDTDHFQDDKRTKVDAQEPPKKAQRMDKMVQADSKTIPEHTVAQPTVQSFLGTGSKIMDPGGKKVQEGAFLKKTTLTERKDMFQENTQGKCEKSTTPLRHRSLHYGIAVNYGTMNLLKRKRLPSAINKQGTRIRDFLPPQSAECRRNIVPNLARWGHWAGKGTIRFTQNAKKNSSRILNQKISPRQQKKHSALDLKLNTGLPNSGGNHVDPRLAQHVAPSRMMLTLGMDTKHLSEDQEQRPHQEVLIMGPEAMDKQDEVAHIQRRNQTQSTRDIALRNRAQKVTKYASTHITTTTGCEPPRSKRSFQDKPDYESSSYLAQPRDSQVGRAMYKLPPIDTSDSSLGSSVMRILQKPSLKAKLAKDCDEIGITLKCDPRNVDWHVKKKKMKPYLDTQRGAVSKDVPATPEPGMQDVGVVDLTSKLRGDDILVGQPESRLKEIDDVSKSAEDTVRAIPRGDRGVCVDMLVEDELTVLVQAPGRFPCGIVVGSVDAADHVGAVVQAQDSSNSAPLMKSAREFLGLVWCYVLPLWQMYWERIGPLFDFESEYWARQGRDEGTVGDCLTVVFAIPISLFLMAGYVVALRLGLMCIESFQDTMTKG</sequence>
<keyword evidence="3" id="KW-0472">Membrane</keyword>
<accession>A0A9P7MAW2</accession>
<dbReference type="EMBL" id="SRPO01000220">
    <property type="protein sequence ID" value="KAG5936342.1"/>
    <property type="molecule type" value="Genomic_DNA"/>
</dbReference>
<feature type="compositionally biased region" description="Basic and acidic residues" evidence="2">
    <location>
        <begin position="71"/>
        <end position="81"/>
    </location>
</feature>
<keyword evidence="1" id="KW-0175">Coiled coil</keyword>
<gene>
    <name evidence="4" type="ORF">E4U60_002648</name>
</gene>
<dbReference type="OrthoDB" id="3439820at2759"/>
<feature type="transmembrane region" description="Helical" evidence="3">
    <location>
        <begin position="974"/>
        <end position="996"/>
    </location>
</feature>
<feature type="region of interest" description="Disordered" evidence="2">
    <location>
        <begin position="702"/>
        <end position="729"/>
    </location>
</feature>
<name>A0A9P7MAW2_9HYPO</name>
<evidence type="ECO:0000313" key="5">
    <source>
        <dbReference type="Proteomes" id="UP000706124"/>
    </source>
</evidence>
<feature type="region of interest" description="Disordered" evidence="2">
    <location>
        <begin position="413"/>
        <end position="438"/>
    </location>
</feature>
<feature type="region of interest" description="Disordered" evidence="2">
    <location>
        <begin position="322"/>
        <end position="341"/>
    </location>
</feature>
<evidence type="ECO:0000256" key="1">
    <source>
        <dbReference type="SAM" id="Coils"/>
    </source>
</evidence>
<evidence type="ECO:0000313" key="4">
    <source>
        <dbReference type="EMBL" id="KAG5936342.1"/>
    </source>
</evidence>
<feature type="compositionally biased region" description="Polar residues" evidence="2">
    <location>
        <begin position="322"/>
        <end position="331"/>
    </location>
</feature>
<feature type="region of interest" description="Disordered" evidence="2">
    <location>
        <begin position="129"/>
        <end position="164"/>
    </location>
</feature>
<comment type="caution">
    <text evidence="4">The sequence shown here is derived from an EMBL/GenBank/DDBJ whole genome shotgun (WGS) entry which is preliminary data.</text>
</comment>
<feature type="region of interest" description="Disordered" evidence="2">
    <location>
        <begin position="1"/>
        <end position="90"/>
    </location>
</feature>
<protein>
    <submittedName>
        <fullName evidence="4">Uncharacterized protein</fullName>
    </submittedName>
</protein>
<keyword evidence="5" id="KW-1185">Reference proteome</keyword>
<dbReference type="Proteomes" id="UP000706124">
    <property type="component" value="Unassembled WGS sequence"/>
</dbReference>
<feature type="compositionally biased region" description="Polar residues" evidence="2">
    <location>
        <begin position="1"/>
        <end position="22"/>
    </location>
</feature>
<evidence type="ECO:0000256" key="2">
    <source>
        <dbReference type="SAM" id="MobiDB-lite"/>
    </source>
</evidence>
<proteinExistence type="predicted"/>
<feature type="compositionally biased region" description="Basic and acidic residues" evidence="2">
    <location>
        <begin position="144"/>
        <end position="153"/>
    </location>
</feature>
<keyword evidence="3" id="KW-0812">Transmembrane</keyword>